<proteinExistence type="predicted"/>
<evidence type="ECO:0000313" key="1">
    <source>
        <dbReference type="EMBL" id="MBX38242.1"/>
    </source>
</evidence>
<protein>
    <submittedName>
        <fullName evidence="1">Uncharacterized protein</fullName>
    </submittedName>
</protein>
<reference evidence="1" key="1">
    <citation type="submission" date="2018-02" db="EMBL/GenBank/DDBJ databases">
        <title>Rhizophora mucronata_Transcriptome.</title>
        <authorList>
            <person name="Meera S.P."/>
            <person name="Sreeshan A."/>
            <person name="Augustine A."/>
        </authorList>
    </citation>
    <scope>NUCLEOTIDE SEQUENCE</scope>
    <source>
        <tissue evidence="1">Leaf</tissue>
    </source>
</reference>
<accession>A0A2P2N712</accession>
<sequence>MFHMNWVYGHNKMAVCRNCPFESALVSLNQHEICLDEDASLQQQIQTKSLFNLDIR</sequence>
<dbReference type="EMBL" id="GGEC01057758">
    <property type="protein sequence ID" value="MBX38242.1"/>
    <property type="molecule type" value="Transcribed_RNA"/>
</dbReference>
<name>A0A2P2N712_RHIMU</name>
<organism evidence="1">
    <name type="scientific">Rhizophora mucronata</name>
    <name type="common">Asiatic mangrove</name>
    <dbReference type="NCBI Taxonomy" id="61149"/>
    <lineage>
        <taxon>Eukaryota</taxon>
        <taxon>Viridiplantae</taxon>
        <taxon>Streptophyta</taxon>
        <taxon>Embryophyta</taxon>
        <taxon>Tracheophyta</taxon>
        <taxon>Spermatophyta</taxon>
        <taxon>Magnoliopsida</taxon>
        <taxon>eudicotyledons</taxon>
        <taxon>Gunneridae</taxon>
        <taxon>Pentapetalae</taxon>
        <taxon>rosids</taxon>
        <taxon>fabids</taxon>
        <taxon>Malpighiales</taxon>
        <taxon>Rhizophoraceae</taxon>
        <taxon>Rhizophora</taxon>
    </lineage>
</organism>
<dbReference type="AlphaFoldDB" id="A0A2P2N712"/>